<dbReference type="NCBIfam" id="TIGR01764">
    <property type="entry name" value="excise"/>
    <property type="match status" value="1"/>
</dbReference>
<proteinExistence type="predicted"/>
<dbReference type="Proteomes" id="UP001525566">
    <property type="component" value="Unassembled WGS sequence"/>
</dbReference>
<evidence type="ECO:0000256" key="1">
    <source>
        <dbReference type="SAM" id="MobiDB-lite"/>
    </source>
</evidence>
<protein>
    <submittedName>
        <fullName evidence="3">Helix-turn-helix domain-containing protein</fullName>
    </submittedName>
</protein>
<dbReference type="InterPro" id="IPR010093">
    <property type="entry name" value="SinI_DNA-bd"/>
</dbReference>
<sequence length="113" mass="12982">MGNYTFEQLPAVLGRIEAKLDLIERVLLESNTPVFFRRDVLTIKEASVHLNLAVSTLYSKVSRKEIPVCKKGKKLYFSQNDLSEWIKSGKKKTNEEIGREASDISKKSIKKYF</sequence>
<dbReference type="Pfam" id="PF12728">
    <property type="entry name" value="HTH_17"/>
    <property type="match status" value="1"/>
</dbReference>
<gene>
    <name evidence="3" type="ORF">N0B48_07685</name>
</gene>
<accession>A0ABT2ITU4</accession>
<feature type="region of interest" description="Disordered" evidence="1">
    <location>
        <begin position="92"/>
        <end position="113"/>
    </location>
</feature>
<evidence type="ECO:0000259" key="2">
    <source>
        <dbReference type="Pfam" id="PF12728"/>
    </source>
</evidence>
<evidence type="ECO:0000313" key="4">
    <source>
        <dbReference type="Proteomes" id="UP001525566"/>
    </source>
</evidence>
<name>A0ABT2ITU4_9FLAO</name>
<organism evidence="3 4">
    <name type="scientific">Chryseobacterium herbae</name>
    <dbReference type="NCBI Taxonomy" id="2976476"/>
    <lineage>
        <taxon>Bacteria</taxon>
        <taxon>Pseudomonadati</taxon>
        <taxon>Bacteroidota</taxon>
        <taxon>Flavobacteriia</taxon>
        <taxon>Flavobacteriales</taxon>
        <taxon>Weeksellaceae</taxon>
        <taxon>Chryseobacterium group</taxon>
        <taxon>Chryseobacterium</taxon>
    </lineage>
</organism>
<keyword evidence="4" id="KW-1185">Reference proteome</keyword>
<feature type="compositionally biased region" description="Basic and acidic residues" evidence="1">
    <location>
        <begin position="92"/>
        <end position="106"/>
    </location>
</feature>
<dbReference type="InterPro" id="IPR041657">
    <property type="entry name" value="HTH_17"/>
</dbReference>
<feature type="domain" description="Helix-turn-helix" evidence="2">
    <location>
        <begin position="40"/>
        <end position="88"/>
    </location>
</feature>
<reference evidence="3 4" key="1">
    <citation type="submission" date="2022-09" db="EMBL/GenBank/DDBJ databases">
        <title>Chryseobacterium oleae sp.nov., isolated from the inter-root soil of Pyrola calliantha H. Andr. in Tibet.</title>
        <authorList>
            <person name="Li Z."/>
        </authorList>
    </citation>
    <scope>NUCLEOTIDE SEQUENCE [LARGE SCALE GENOMIC DNA]</scope>
    <source>
        <strain evidence="4">pc1-10</strain>
    </source>
</reference>
<dbReference type="EMBL" id="JAOAMU010000002">
    <property type="protein sequence ID" value="MCT2561760.1"/>
    <property type="molecule type" value="Genomic_DNA"/>
</dbReference>
<dbReference type="RefSeq" id="WP_259837991.1">
    <property type="nucleotide sequence ID" value="NZ_JAOAMU010000002.1"/>
</dbReference>
<evidence type="ECO:0000313" key="3">
    <source>
        <dbReference type="EMBL" id="MCT2561760.1"/>
    </source>
</evidence>
<comment type="caution">
    <text evidence="3">The sequence shown here is derived from an EMBL/GenBank/DDBJ whole genome shotgun (WGS) entry which is preliminary data.</text>
</comment>